<accession>A0A1I4VZY8</accession>
<protein>
    <submittedName>
        <fullName evidence="1">Uncharacterized protein</fullName>
    </submittedName>
</protein>
<dbReference type="Proteomes" id="UP000199149">
    <property type="component" value="Unassembled WGS sequence"/>
</dbReference>
<evidence type="ECO:0000313" key="1">
    <source>
        <dbReference type="EMBL" id="SFN06888.1"/>
    </source>
</evidence>
<dbReference type="AlphaFoldDB" id="A0A1I4VZY8"/>
<evidence type="ECO:0000313" key="2">
    <source>
        <dbReference type="Proteomes" id="UP000199149"/>
    </source>
</evidence>
<keyword evidence="2" id="KW-1185">Reference proteome</keyword>
<sequence>MTQYTGTIEDFMNVHEEFVNALILKKINQTVQLEDKKSIDIENNELIKQKLNDLKEHLKTLFQNEFGDWEITLDLESFENEFENHFQVSKKELEDSVILK</sequence>
<dbReference type="RefSeq" id="WP_092907884.1">
    <property type="nucleotide sequence ID" value="NZ_FOUZ01000006.1"/>
</dbReference>
<dbReference type="OrthoDB" id="1446169at2"/>
<dbReference type="EMBL" id="FOUZ01000006">
    <property type="protein sequence ID" value="SFN06888.1"/>
    <property type="molecule type" value="Genomic_DNA"/>
</dbReference>
<gene>
    <name evidence="1" type="ORF">SAMN05421738_10671</name>
</gene>
<proteinExistence type="predicted"/>
<organism evidence="1 2">
    <name type="scientific">Algoriella xinjiangensis</name>
    <dbReference type="NCBI Taxonomy" id="684065"/>
    <lineage>
        <taxon>Bacteria</taxon>
        <taxon>Pseudomonadati</taxon>
        <taxon>Bacteroidota</taxon>
        <taxon>Flavobacteriia</taxon>
        <taxon>Flavobacteriales</taxon>
        <taxon>Weeksellaceae</taxon>
        <taxon>Algoriella</taxon>
    </lineage>
</organism>
<reference evidence="2" key="1">
    <citation type="submission" date="2016-10" db="EMBL/GenBank/DDBJ databases">
        <authorList>
            <person name="Varghese N."/>
            <person name="Submissions S."/>
        </authorList>
    </citation>
    <scope>NUCLEOTIDE SEQUENCE [LARGE SCALE GENOMIC DNA]</scope>
    <source>
        <strain evidence="2">XJ109</strain>
    </source>
</reference>
<name>A0A1I4VZY8_9FLAO</name>